<organism evidence="4 5">
    <name type="scientific">Colletotrichum plurivorum</name>
    <dbReference type="NCBI Taxonomy" id="2175906"/>
    <lineage>
        <taxon>Eukaryota</taxon>
        <taxon>Fungi</taxon>
        <taxon>Dikarya</taxon>
        <taxon>Ascomycota</taxon>
        <taxon>Pezizomycotina</taxon>
        <taxon>Sordariomycetes</taxon>
        <taxon>Hypocreomycetidae</taxon>
        <taxon>Glomerellales</taxon>
        <taxon>Glomerellaceae</taxon>
        <taxon>Colletotrichum</taxon>
        <taxon>Colletotrichum orchidearum species complex</taxon>
    </lineage>
</organism>
<evidence type="ECO:0000259" key="3">
    <source>
        <dbReference type="Pfam" id="PF00172"/>
    </source>
</evidence>
<accession>A0A8H6JIC4</accession>
<dbReference type="InterPro" id="IPR001138">
    <property type="entry name" value="Zn2Cys6_DnaBD"/>
</dbReference>
<keyword evidence="5" id="KW-1185">Reference proteome</keyword>
<evidence type="ECO:0000256" key="1">
    <source>
        <dbReference type="ARBA" id="ARBA00023242"/>
    </source>
</evidence>
<name>A0A8H6JIC4_9PEZI</name>
<dbReference type="InterPro" id="IPR050987">
    <property type="entry name" value="AtrR-like"/>
</dbReference>
<reference evidence="4" key="1">
    <citation type="journal article" date="2020" name="Phytopathology">
        <title>Genome Sequence Resources of Colletotrichum truncatum, C. plurivorum, C. musicola, and C. sojae: Four Species Pathogenic to Soybean (Glycine max).</title>
        <authorList>
            <person name="Rogerio F."/>
            <person name="Boufleur T.R."/>
            <person name="Ciampi-Guillardi M."/>
            <person name="Sukno S.A."/>
            <person name="Thon M.R."/>
            <person name="Massola Junior N.S."/>
            <person name="Baroncelli R."/>
        </authorList>
    </citation>
    <scope>NUCLEOTIDE SEQUENCE</scope>
    <source>
        <strain evidence="4">LFN00145</strain>
    </source>
</reference>
<dbReference type="GO" id="GO:0000981">
    <property type="term" value="F:DNA-binding transcription factor activity, RNA polymerase II-specific"/>
    <property type="evidence" value="ECO:0007669"/>
    <property type="project" value="InterPro"/>
</dbReference>
<gene>
    <name evidence="4" type="ORF">CPLU01_14706</name>
</gene>
<proteinExistence type="predicted"/>
<dbReference type="Pfam" id="PF00172">
    <property type="entry name" value="Zn_clus"/>
    <property type="match status" value="1"/>
</dbReference>
<dbReference type="PANTHER" id="PTHR46910">
    <property type="entry name" value="TRANSCRIPTION FACTOR PDR1"/>
    <property type="match status" value="1"/>
</dbReference>
<dbReference type="AlphaFoldDB" id="A0A8H6JIC4"/>
<feature type="compositionally biased region" description="Low complexity" evidence="2">
    <location>
        <begin position="144"/>
        <end position="154"/>
    </location>
</feature>
<feature type="region of interest" description="Disordered" evidence="2">
    <location>
        <begin position="104"/>
        <end position="154"/>
    </location>
</feature>
<dbReference type="InterPro" id="IPR036864">
    <property type="entry name" value="Zn2-C6_fun-type_DNA-bd_sf"/>
</dbReference>
<evidence type="ECO:0000313" key="4">
    <source>
        <dbReference type="EMBL" id="KAF6813176.1"/>
    </source>
</evidence>
<keyword evidence="1" id="KW-0539">Nucleus</keyword>
<sequence length="657" mass="72774">MADQSASHLNPLSCKRCKHRKVGLSRNLSSWGWTNRRRVVHQVRCSRVQPVCDRCKTHNIECVYPQRVKRKVTRTLTDRLSTTDGALSTILERLQRVEQHCTTLPAANSNPAPGPDTFLTPPAPTADPPTGAVGPGPAPPRHASTSTSIPSNVSSPAPSSVAVATSPWTSIATPSASPEIDTAAILKDAVDQVQRLRLQTIATAAITEAVRIPADLSKEWIKNYFAHMQTEMFLSLVNRKLIELIPDLLELPHVHLDPAILVVYYGILYHGCALGASFVGDEESLQYVRMLYLCCLRSLPLWQREATGTTTDFIAAIFMCRTAAECFDEELSWRMYTYACDYAQKLNLHNLDAHAPDDSSSMSPSSPATTITSRQRAELDADRKGFWELIQVDFFFRLLFNRPPAITSNLNSWKVNLPWLSAEAQPDMSAVPTFVFLVSSRMTFILSRFFQELETPNCTEEYMRPKTEELCREIGQLYVEWGVDEWVRKTIAAENKAEAWMMSDLAMSGYTYVIFMYRKLSVLRSSSPRPVTSDADVPDSPLAVDASRRLLATVLAVLARNPFPETISVLFGMYRLYVAYACLVGSVMCGTGVPEDVSLLERVGEAMALASRGERDFVPLVRAIQSLVVEVKRKAGEACVSNGTTPLLANILIGSGG</sequence>
<dbReference type="Proteomes" id="UP000654918">
    <property type="component" value="Unassembled WGS sequence"/>
</dbReference>
<feature type="domain" description="Zn(2)-C6 fungal-type" evidence="3">
    <location>
        <begin position="42"/>
        <end position="70"/>
    </location>
</feature>
<dbReference type="CDD" id="cd00067">
    <property type="entry name" value="GAL4"/>
    <property type="match status" value="1"/>
</dbReference>
<comment type="caution">
    <text evidence="4">The sequence shown here is derived from an EMBL/GenBank/DDBJ whole genome shotgun (WGS) entry which is preliminary data.</text>
</comment>
<protein>
    <submittedName>
        <fullName evidence="4">Fungal specific transcription factor</fullName>
    </submittedName>
</protein>
<dbReference type="Gene3D" id="4.10.240.10">
    <property type="entry name" value="Zn(2)-C6 fungal-type DNA-binding domain"/>
    <property type="match status" value="1"/>
</dbReference>
<dbReference type="CDD" id="cd12148">
    <property type="entry name" value="fungal_TF_MHR"/>
    <property type="match status" value="1"/>
</dbReference>
<evidence type="ECO:0000313" key="5">
    <source>
        <dbReference type="Proteomes" id="UP000654918"/>
    </source>
</evidence>
<dbReference type="EMBL" id="WIGO01000412">
    <property type="protein sequence ID" value="KAF6813176.1"/>
    <property type="molecule type" value="Genomic_DNA"/>
</dbReference>
<dbReference type="GO" id="GO:0008270">
    <property type="term" value="F:zinc ion binding"/>
    <property type="evidence" value="ECO:0007669"/>
    <property type="project" value="InterPro"/>
</dbReference>
<dbReference type="PANTHER" id="PTHR46910:SF1">
    <property type="entry name" value="MISCELLANEOUS ZN(II)2CYS6 TRANSCRIPTION FACTOR (EUROFUNG)-RELATED"/>
    <property type="match status" value="1"/>
</dbReference>
<evidence type="ECO:0000256" key="2">
    <source>
        <dbReference type="SAM" id="MobiDB-lite"/>
    </source>
</evidence>